<dbReference type="Proteomes" id="UP001142489">
    <property type="component" value="Unassembled WGS sequence"/>
</dbReference>
<dbReference type="InterPro" id="IPR001039">
    <property type="entry name" value="MHC_I_a_a1/a2"/>
</dbReference>
<feature type="transmembrane region" description="Helical" evidence="11">
    <location>
        <begin position="12"/>
        <end position="33"/>
    </location>
</feature>
<evidence type="ECO:0000256" key="9">
    <source>
        <dbReference type="ARBA" id="ARBA00023180"/>
    </source>
</evidence>
<feature type="domain" description="Ig-like" evidence="12">
    <location>
        <begin position="224"/>
        <end position="313"/>
    </location>
</feature>
<dbReference type="SUPFAM" id="SSF54452">
    <property type="entry name" value="MHC antigen-recognition domain"/>
    <property type="match status" value="1"/>
</dbReference>
<dbReference type="CDD" id="cd07698">
    <property type="entry name" value="IgC1_MHC_I_alpha3"/>
    <property type="match status" value="1"/>
</dbReference>
<dbReference type="InterPro" id="IPR013783">
    <property type="entry name" value="Ig-like_fold"/>
</dbReference>
<evidence type="ECO:0000256" key="1">
    <source>
        <dbReference type="ARBA" id="ARBA00004479"/>
    </source>
</evidence>
<evidence type="ECO:0000256" key="4">
    <source>
        <dbReference type="ARBA" id="ARBA00022729"/>
    </source>
</evidence>
<dbReference type="GO" id="GO:0006955">
    <property type="term" value="P:immune response"/>
    <property type="evidence" value="ECO:0007669"/>
    <property type="project" value="TreeGrafter"/>
</dbReference>
<keyword evidence="7 11" id="KW-0472">Membrane</keyword>
<dbReference type="Gene3D" id="3.30.500.10">
    <property type="entry name" value="MHC class I-like antigen recognition-like"/>
    <property type="match status" value="1"/>
</dbReference>
<evidence type="ECO:0000256" key="6">
    <source>
        <dbReference type="ARBA" id="ARBA00022989"/>
    </source>
</evidence>
<evidence type="ECO:0000256" key="8">
    <source>
        <dbReference type="ARBA" id="ARBA00023157"/>
    </source>
</evidence>
<dbReference type="OrthoDB" id="8936120at2759"/>
<gene>
    <name evidence="13" type="ORF">JRQ81_012285</name>
</gene>
<dbReference type="InterPro" id="IPR003597">
    <property type="entry name" value="Ig_C1-set"/>
</dbReference>
<dbReference type="PROSITE" id="PS00290">
    <property type="entry name" value="IG_MHC"/>
    <property type="match status" value="1"/>
</dbReference>
<dbReference type="PRINTS" id="PR01638">
    <property type="entry name" value="MHCCLASSI"/>
</dbReference>
<keyword evidence="2" id="KW-0490">MHC I</keyword>
<dbReference type="InterPro" id="IPR011162">
    <property type="entry name" value="MHC_I/II-like_Ag-recog"/>
</dbReference>
<evidence type="ECO:0000313" key="13">
    <source>
        <dbReference type="EMBL" id="KAJ7303342.1"/>
    </source>
</evidence>
<dbReference type="GO" id="GO:0009897">
    <property type="term" value="C:external side of plasma membrane"/>
    <property type="evidence" value="ECO:0007669"/>
    <property type="project" value="TreeGrafter"/>
</dbReference>
<evidence type="ECO:0000256" key="10">
    <source>
        <dbReference type="RuleBase" id="RU004439"/>
    </source>
</evidence>
<evidence type="ECO:0000313" key="14">
    <source>
        <dbReference type="Proteomes" id="UP001142489"/>
    </source>
</evidence>
<keyword evidence="6 11" id="KW-1133">Transmembrane helix</keyword>
<dbReference type="InterPro" id="IPR003006">
    <property type="entry name" value="Ig/MHC_CS"/>
</dbReference>
<keyword evidence="9" id="KW-0325">Glycoprotein</keyword>
<dbReference type="Gene3D" id="2.60.40.10">
    <property type="entry name" value="Immunoglobulins"/>
    <property type="match status" value="1"/>
</dbReference>
<protein>
    <recommendedName>
        <fullName evidence="12">Ig-like domain-containing protein</fullName>
    </recommendedName>
</protein>
<accession>A0A9Q1AQC6</accession>
<dbReference type="Pfam" id="PF07654">
    <property type="entry name" value="C1-set"/>
    <property type="match status" value="1"/>
</dbReference>
<dbReference type="InterPro" id="IPR011161">
    <property type="entry name" value="MHC_I-like_Ag-recog"/>
</dbReference>
<keyword evidence="3 11" id="KW-0812">Transmembrane</keyword>
<dbReference type="SUPFAM" id="SSF48726">
    <property type="entry name" value="Immunoglobulin"/>
    <property type="match status" value="1"/>
</dbReference>
<dbReference type="InterPro" id="IPR050208">
    <property type="entry name" value="MHC_class-I_related"/>
</dbReference>
<dbReference type="InterPro" id="IPR036179">
    <property type="entry name" value="Ig-like_dom_sf"/>
</dbReference>
<dbReference type="FunFam" id="2.60.40.10:FF:000204">
    <property type="entry name" value="Major histocompatibility complex, class I-related protein"/>
    <property type="match status" value="1"/>
</dbReference>
<evidence type="ECO:0000256" key="7">
    <source>
        <dbReference type="ARBA" id="ARBA00023136"/>
    </source>
</evidence>
<dbReference type="InterPro" id="IPR037055">
    <property type="entry name" value="MHC_I-like_Ag-recog_sf"/>
</dbReference>
<evidence type="ECO:0000259" key="12">
    <source>
        <dbReference type="PROSITE" id="PS50835"/>
    </source>
</evidence>
<keyword evidence="8" id="KW-1015">Disulfide bond</keyword>
<reference evidence="13" key="1">
    <citation type="journal article" date="2023" name="DNA Res.">
        <title>Chromosome-level genome assembly of Phrynocephalus forsythii using third-generation DNA sequencing and Hi-C analysis.</title>
        <authorList>
            <person name="Qi Y."/>
            <person name="Zhao W."/>
            <person name="Zhao Y."/>
            <person name="Niu C."/>
            <person name="Cao S."/>
            <person name="Zhang Y."/>
        </authorList>
    </citation>
    <scope>NUCLEOTIDE SEQUENCE</scope>
    <source>
        <tissue evidence="13">Muscle</tissue>
    </source>
</reference>
<dbReference type="Pfam" id="PF00129">
    <property type="entry name" value="MHC_I"/>
    <property type="match status" value="1"/>
</dbReference>
<dbReference type="GO" id="GO:0002474">
    <property type="term" value="P:antigen processing and presentation of peptide antigen via MHC class I"/>
    <property type="evidence" value="ECO:0007669"/>
    <property type="project" value="UniProtKB-KW"/>
</dbReference>
<feature type="transmembrane region" description="Helical" evidence="11">
    <location>
        <begin position="327"/>
        <end position="350"/>
    </location>
</feature>
<dbReference type="SMART" id="SM00407">
    <property type="entry name" value="IGc1"/>
    <property type="match status" value="1"/>
</dbReference>
<evidence type="ECO:0000256" key="11">
    <source>
        <dbReference type="SAM" id="Phobius"/>
    </source>
</evidence>
<sequence length="356" mass="40520">MALRGSLLCRRGSAFFFLLQVVVVVVLLLLVLVPQGVSGSSSHHLFHFYTTVWESDRGPAQFTAVDRVDGHLFNHYDSATKAARPHADWMAKMEEEDPSYWGWRALVIKNAEQRLAKDLEIVKQVNQSRGLHTWQHMYGCELNADGSLRGFSQYSYNGKDFISFDKDTLTWTAASPLAQVLKLRLDNNLEYSKYVKAYQEEICVTWLRKFLEYGNGTLLRTERPVARLKQKKAYASGRETLVCEAYGFYPKEIDVFWTRGGEVWAEDTFHRNVAPNPDGTFHAWISVEIDPAERDLYRCHVEHDSLPEPVVLAWEEQTSSMDSNAGLVVAFIVAGILVALATVALLGLYLRYSTRK</sequence>
<organism evidence="13 14">
    <name type="scientific">Phrynocephalus forsythii</name>
    <dbReference type="NCBI Taxonomy" id="171643"/>
    <lineage>
        <taxon>Eukaryota</taxon>
        <taxon>Metazoa</taxon>
        <taxon>Chordata</taxon>
        <taxon>Craniata</taxon>
        <taxon>Vertebrata</taxon>
        <taxon>Euteleostomi</taxon>
        <taxon>Lepidosauria</taxon>
        <taxon>Squamata</taxon>
        <taxon>Bifurcata</taxon>
        <taxon>Unidentata</taxon>
        <taxon>Episquamata</taxon>
        <taxon>Toxicofera</taxon>
        <taxon>Iguania</taxon>
        <taxon>Acrodonta</taxon>
        <taxon>Agamidae</taxon>
        <taxon>Agaminae</taxon>
        <taxon>Phrynocephalus</taxon>
    </lineage>
</organism>
<evidence type="ECO:0000256" key="5">
    <source>
        <dbReference type="ARBA" id="ARBA00022859"/>
    </source>
</evidence>
<keyword evidence="5" id="KW-0391">Immunity</keyword>
<comment type="similarity">
    <text evidence="10">Belongs to the MHC class I family.</text>
</comment>
<dbReference type="GO" id="GO:0005615">
    <property type="term" value="C:extracellular space"/>
    <property type="evidence" value="ECO:0007669"/>
    <property type="project" value="TreeGrafter"/>
</dbReference>
<comment type="subcellular location">
    <subcellularLocation>
        <location evidence="1">Membrane</location>
        <topology evidence="1">Single-pass type I membrane protein</topology>
    </subcellularLocation>
</comment>
<comment type="caution">
    <text evidence="13">The sequence shown here is derived from an EMBL/GenBank/DDBJ whole genome shotgun (WGS) entry which is preliminary data.</text>
</comment>
<dbReference type="EMBL" id="JAPFRF010000024">
    <property type="protein sequence ID" value="KAJ7303342.1"/>
    <property type="molecule type" value="Genomic_DNA"/>
</dbReference>
<proteinExistence type="inferred from homology"/>
<dbReference type="PANTHER" id="PTHR16675:SF242">
    <property type="entry name" value="MAJOR HISTOCOMPATIBILITY COMPLEX CLASS I-RELATED GENE PROTEIN"/>
    <property type="match status" value="1"/>
</dbReference>
<dbReference type="FunFam" id="3.30.500.10:FF:000001">
    <property type="entry name" value="H-2 class I histocompatibility antigen, alpha chain"/>
    <property type="match status" value="1"/>
</dbReference>
<dbReference type="PANTHER" id="PTHR16675">
    <property type="entry name" value="MHC CLASS I-RELATED"/>
    <property type="match status" value="1"/>
</dbReference>
<name>A0A9Q1AQC6_9SAUR</name>
<dbReference type="InterPro" id="IPR007110">
    <property type="entry name" value="Ig-like_dom"/>
</dbReference>
<evidence type="ECO:0000256" key="2">
    <source>
        <dbReference type="ARBA" id="ARBA00022451"/>
    </source>
</evidence>
<dbReference type="AlphaFoldDB" id="A0A9Q1AQC6"/>
<dbReference type="PROSITE" id="PS50835">
    <property type="entry name" value="IG_LIKE"/>
    <property type="match status" value="1"/>
</dbReference>
<keyword evidence="4" id="KW-0732">Signal</keyword>
<keyword evidence="14" id="KW-1185">Reference proteome</keyword>
<dbReference type="GO" id="GO:0042612">
    <property type="term" value="C:MHC class I protein complex"/>
    <property type="evidence" value="ECO:0007669"/>
    <property type="project" value="UniProtKB-KW"/>
</dbReference>
<evidence type="ECO:0000256" key="3">
    <source>
        <dbReference type="ARBA" id="ARBA00022692"/>
    </source>
</evidence>